<feature type="transmembrane region" description="Helical" evidence="2">
    <location>
        <begin position="57"/>
        <end position="79"/>
    </location>
</feature>
<feature type="transmembrane region" description="Helical" evidence="2">
    <location>
        <begin position="85"/>
        <end position="107"/>
    </location>
</feature>
<feature type="region of interest" description="Disordered" evidence="1">
    <location>
        <begin position="1"/>
        <end position="29"/>
    </location>
</feature>
<keyword evidence="2" id="KW-1133">Transmembrane helix</keyword>
<keyword evidence="2" id="KW-0472">Membrane</keyword>
<sequence length="205" mass="22695">MPGESSVKASEATMNPGEQFGTQTPETIGNGITKLSDDVLVYINKGKLVIESRYNSLVRSIGCIPFLLFFLLGSIISIIPIAVPIAAFFIIVFSLSVILVVIATLFSKSLPKNTIDRVIIDNNIGSVKFERERGKKSKLKKQCSISSIKNVRVDVDDYDRMDIYLDSTTESFCIIGYRESIGNTEKLKLAHRIAEFLGVPVIERT</sequence>
<evidence type="ECO:0000256" key="2">
    <source>
        <dbReference type="SAM" id="Phobius"/>
    </source>
</evidence>
<accession>A0ABX8B869</accession>
<keyword evidence="2" id="KW-0812">Transmembrane</keyword>
<organism evidence="3 4">
    <name type="scientific">Chloracidobacterium sp. N</name>
    <dbReference type="NCBI Taxonomy" id="2821540"/>
    <lineage>
        <taxon>Bacteria</taxon>
        <taxon>Pseudomonadati</taxon>
        <taxon>Acidobacteriota</taxon>
        <taxon>Terriglobia</taxon>
        <taxon>Terriglobales</taxon>
        <taxon>Acidobacteriaceae</taxon>
        <taxon>Chloracidobacterium</taxon>
        <taxon>Chloracidobacterium aggregatum</taxon>
    </lineage>
</organism>
<gene>
    <name evidence="3" type="ORF">J8C05_14805</name>
</gene>
<reference evidence="3 4" key="1">
    <citation type="submission" date="2021-03" db="EMBL/GenBank/DDBJ databases">
        <title>Genomic and phenotypic characterization of Chloracidobacterium isolates provides evidence for multiple species.</title>
        <authorList>
            <person name="Saini M.K."/>
            <person name="Costas A.M.G."/>
            <person name="Tank M."/>
            <person name="Bryant D.A."/>
        </authorList>
    </citation>
    <scope>NUCLEOTIDE SEQUENCE [LARGE SCALE GENOMIC DNA]</scope>
    <source>
        <strain evidence="3 4">N</strain>
    </source>
</reference>
<evidence type="ECO:0000313" key="3">
    <source>
        <dbReference type="EMBL" id="QUV95281.1"/>
    </source>
</evidence>
<evidence type="ECO:0000313" key="4">
    <source>
        <dbReference type="Proteomes" id="UP000677668"/>
    </source>
</evidence>
<protein>
    <submittedName>
        <fullName evidence="3">Uncharacterized protein</fullName>
    </submittedName>
</protein>
<dbReference type="EMBL" id="CP072643">
    <property type="protein sequence ID" value="QUV95281.1"/>
    <property type="molecule type" value="Genomic_DNA"/>
</dbReference>
<name>A0ABX8B869_9BACT</name>
<dbReference type="RefSeq" id="WP_211423515.1">
    <property type="nucleotide sequence ID" value="NZ_CP072643.1"/>
</dbReference>
<proteinExistence type="predicted"/>
<dbReference type="Proteomes" id="UP000677668">
    <property type="component" value="Chromosome 2"/>
</dbReference>
<keyword evidence="4" id="KW-1185">Reference proteome</keyword>
<evidence type="ECO:0000256" key="1">
    <source>
        <dbReference type="SAM" id="MobiDB-lite"/>
    </source>
</evidence>